<dbReference type="GO" id="GO:0003700">
    <property type="term" value="F:DNA-binding transcription factor activity"/>
    <property type="evidence" value="ECO:0007669"/>
    <property type="project" value="TreeGrafter"/>
</dbReference>
<dbReference type="GO" id="GO:0000976">
    <property type="term" value="F:transcription cis-regulatory region binding"/>
    <property type="evidence" value="ECO:0007669"/>
    <property type="project" value="TreeGrafter"/>
</dbReference>
<proteinExistence type="predicted"/>
<feature type="domain" description="HTH tetR-type" evidence="7">
    <location>
        <begin position="43"/>
        <end position="103"/>
    </location>
</feature>
<keyword evidence="1" id="KW-0678">Repressor</keyword>
<dbReference type="InterPro" id="IPR001647">
    <property type="entry name" value="HTH_TetR"/>
</dbReference>
<dbReference type="Pfam" id="PF17932">
    <property type="entry name" value="TetR_C_24"/>
    <property type="match status" value="1"/>
</dbReference>
<keyword evidence="3 5" id="KW-0238">DNA-binding</keyword>
<reference evidence="8" key="1">
    <citation type="submission" date="2020-07" db="EMBL/GenBank/DDBJ databases">
        <title>Huge and variable diversity of episymbiotic CPR bacteria and DPANN archaea in groundwater ecosystems.</title>
        <authorList>
            <person name="He C.Y."/>
            <person name="Keren R."/>
            <person name="Whittaker M."/>
            <person name="Farag I.F."/>
            <person name="Doudna J."/>
            <person name="Cate J.H.D."/>
            <person name="Banfield J.F."/>
        </authorList>
    </citation>
    <scope>NUCLEOTIDE SEQUENCE</scope>
    <source>
        <strain evidence="8">NC_groundwater_1818_Pr3_B-0.1um_66_35</strain>
    </source>
</reference>
<keyword evidence="2" id="KW-0805">Transcription regulation</keyword>
<evidence type="ECO:0000313" key="8">
    <source>
        <dbReference type="EMBL" id="MBI5128696.1"/>
    </source>
</evidence>
<dbReference type="InterPro" id="IPR009057">
    <property type="entry name" value="Homeodomain-like_sf"/>
</dbReference>
<evidence type="ECO:0000259" key="7">
    <source>
        <dbReference type="PROSITE" id="PS50977"/>
    </source>
</evidence>
<dbReference type="PROSITE" id="PS50977">
    <property type="entry name" value="HTH_TETR_2"/>
    <property type="match status" value="1"/>
</dbReference>
<evidence type="ECO:0000256" key="4">
    <source>
        <dbReference type="ARBA" id="ARBA00023163"/>
    </source>
</evidence>
<feature type="DNA-binding region" description="H-T-H motif" evidence="5">
    <location>
        <begin position="66"/>
        <end position="85"/>
    </location>
</feature>
<comment type="caution">
    <text evidence="8">The sequence shown here is derived from an EMBL/GenBank/DDBJ whole genome shotgun (WGS) entry which is preliminary data.</text>
</comment>
<accession>A0A933RU73</accession>
<organism evidence="8 9">
    <name type="scientific">Rhodopseudomonas palustris</name>
    <dbReference type="NCBI Taxonomy" id="1076"/>
    <lineage>
        <taxon>Bacteria</taxon>
        <taxon>Pseudomonadati</taxon>
        <taxon>Pseudomonadota</taxon>
        <taxon>Alphaproteobacteria</taxon>
        <taxon>Hyphomicrobiales</taxon>
        <taxon>Nitrobacteraceae</taxon>
        <taxon>Rhodopseudomonas</taxon>
    </lineage>
</organism>
<evidence type="ECO:0000256" key="3">
    <source>
        <dbReference type="ARBA" id="ARBA00023125"/>
    </source>
</evidence>
<dbReference type="PROSITE" id="PS01081">
    <property type="entry name" value="HTH_TETR_1"/>
    <property type="match status" value="1"/>
</dbReference>
<dbReference type="FunFam" id="1.10.10.60:FF:000141">
    <property type="entry name" value="TetR family transcriptional regulator"/>
    <property type="match status" value="1"/>
</dbReference>
<keyword evidence="4" id="KW-0804">Transcription</keyword>
<feature type="compositionally biased region" description="Basic residues" evidence="6">
    <location>
        <begin position="232"/>
        <end position="257"/>
    </location>
</feature>
<dbReference type="Pfam" id="PF00440">
    <property type="entry name" value="TetR_N"/>
    <property type="match status" value="1"/>
</dbReference>
<sequence length="257" mass="28737">MSNISRRRRSQSAPLHGCTMDGRPATDQTSPWMPFENRRRARDEKREAVLRTAVQLFLEQGYHRATLNEVAERLNITKPALYNYFRSKEDILFECWALGQEQVDGFIAAIDGSRQAGLGKLRALVHSYAETMATDFGASLVRFDPRDLSPANAKIVRAAKRGIDQTFRRYITEGIADGSIKPCDPKMAAFAIAGSLNWIGHWYQRGGALTPDAIADDFAERLTEGLATARSNKPRPKKPATKTKKSTTKAPTPRRTK</sequence>
<protein>
    <submittedName>
        <fullName evidence="8">TetR/AcrR family transcriptional regulator</fullName>
    </submittedName>
</protein>
<dbReference type="InterPro" id="IPR050109">
    <property type="entry name" value="HTH-type_TetR-like_transc_reg"/>
</dbReference>
<gene>
    <name evidence="8" type="ORF">HZA66_04595</name>
</gene>
<dbReference type="InterPro" id="IPR036271">
    <property type="entry name" value="Tet_transcr_reg_TetR-rel_C_sf"/>
</dbReference>
<name>A0A933RU73_RHOPL</name>
<dbReference type="SUPFAM" id="SSF46689">
    <property type="entry name" value="Homeodomain-like"/>
    <property type="match status" value="1"/>
</dbReference>
<feature type="compositionally biased region" description="Basic residues" evidence="6">
    <location>
        <begin position="1"/>
        <end position="10"/>
    </location>
</feature>
<evidence type="ECO:0000256" key="2">
    <source>
        <dbReference type="ARBA" id="ARBA00023015"/>
    </source>
</evidence>
<evidence type="ECO:0000256" key="5">
    <source>
        <dbReference type="PROSITE-ProRule" id="PRU00335"/>
    </source>
</evidence>
<dbReference type="Gene3D" id="1.10.357.10">
    <property type="entry name" value="Tetracycline Repressor, domain 2"/>
    <property type="match status" value="1"/>
</dbReference>
<evidence type="ECO:0000313" key="9">
    <source>
        <dbReference type="Proteomes" id="UP000782519"/>
    </source>
</evidence>
<dbReference type="Proteomes" id="UP000782519">
    <property type="component" value="Unassembled WGS sequence"/>
</dbReference>
<feature type="region of interest" description="Disordered" evidence="6">
    <location>
        <begin position="1"/>
        <end position="33"/>
    </location>
</feature>
<dbReference type="EMBL" id="JACRJB010000014">
    <property type="protein sequence ID" value="MBI5128696.1"/>
    <property type="molecule type" value="Genomic_DNA"/>
</dbReference>
<dbReference type="SUPFAM" id="SSF48498">
    <property type="entry name" value="Tetracyclin repressor-like, C-terminal domain"/>
    <property type="match status" value="1"/>
</dbReference>
<dbReference type="InterPro" id="IPR023772">
    <property type="entry name" value="DNA-bd_HTH_TetR-type_CS"/>
</dbReference>
<dbReference type="InterPro" id="IPR041490">
    <property type="entry name" value="KstR2_TetR_C"/>
</dbReference>
<dbReference type="PRINTS" id="PR00455">
    <property type="entry name" value="HTHTETR"/>
</dbReference>
<feature type="region of interest" description="Disordered" evidence="6">
    <location>
        <begin position="225"/>
        <end position="257"/>
    </location>
</feature>
<dbReference type="AlphaFoldDB" id="A0A933RU73"/>
<evidence type="ECO:0000256" key="6">
    <source>
        <dbReference type="SAM" id="MobiDB-lite"/>
    </source>
</evidence>
<dbReference type="Gene3D" id="1.10.10.60">
    <property type="entry name" value="Homeodomain-like"/>
    <property type="match status" value="1"/>
</dbReference>
<dbReference type="PANTHER" id="PTHR30055">
    <property type="entry name" value="HTH-TYPE TRANSCRIPTIONAL REGULATOR RUTR"/>
    <property type="match status" value="1"/>
</dbReference>
<dbReference type="PANTHER" id="PTHR30055:SF175">
    <property type="entry name" value="HTH-TYPE TRANSCRIPTIONAL REPRESSOR KSTR2"/>
    <property type="match status" value="1"/>
</dbReference>
<evidence type="ECO:0000256" key="1">
    <source>
        <dbReference type="ARBA" id="ARBA00022491"/>
    </source>
</evidence>